<dbReference type="PANTHER" id="PTHR31297:SF39">
    <property type="entry name" value="GLUCAN ENDO-1,6-BETA-GLUCOSIDASE B"/>
    <property type="match status" value="1"/>
</dbReference>
<evidence type="ECO:0000256" key="18">
    <source>
        <dbReference type="SAM" id="SignalP"/>
    </source>
</evidence>
<keyword evidence="3" id="KW-0964">Secreted</keyword>
<evidence type="ECO:0000256" key="8">
    <source>
        <dbReference type="ARBA" id="ARBA00023295"/>
    </source>
</evidence>
<evidence type="ECO:0000256" key="2">
    <source>
        <dbReference type="ARBA" id="ARBA00005641"/>
    </source>
</evidence>
<dbReference type="InterPro" id="IPR001547">
    <property type="entry name" value="Glyco_hydro_5"/>
</dbReference>
<evidence type="ECO:0000256" key="10">
    <source>
        <dbReference type="ARBA" id="ARBA00023326"/>
    </source>
</evidence>
<comment type="subcellular location">
    <subcellularLocation>
        <location evidence="1">Secreted</location>
    </subcellularLocation>
</comment>
<feature type="chain" id="PRO_5045830352" description="glucan endo-1,6-beta-glucosidase" evidence="18">
    <location>
        <begin position="19"/>
        <end position="435"/>
    </location>
</feature>
<comment type="similarity">
    <text evidence="2 17">Belongs to the glycosyl hydrolase 5 (cellulase A) family.</text>
</comment>
<dbReference type="Gene3D" id="3.20.20.80">
    <property type="entry name" value="Glycosidases"/>
    <property type="match status" value="1"/>
</dbReference>
<dbReference type="Proteomes" id="UP001391051">
    <property type="component" value="Unassembled WGS sequence"/>
</dbReference>
<keyword evidence="4 18" id="KW-0732">Signal</keyword>
<evidence type="ECO:0000256" key="13">
    <source>
        <dbReference type="ARBA" id="ARBA00038935"/>
    </source>
</evidence>
<gene>
    <name evidence="20" type="ORF">PG986_007665</name>
</gene>
<dbReference type="RefSeq" id="XP_066699999.1">
    <property type="nucleotide sequence ID" value="XM_066843887.1"/>
</dbReference>
<evidence type="ECO:0000256" key="1">
    <source>
        <dbReference type="ARBA" id="ARBA00004613"/>
    </source>
</evidence>
<evidence type="ECO:0000256" key="5">
    <source>
        <dbReference type="ARBA" id="ARBA00022801"/>
    </source>
</evidence>
<feature type="signal peptide" evidence="18">
    <location>
        <begin position="1"/>
        <end position="18"/>
    </location>
</feature>
<protein>
    <recommendedName>
        <fullName evidence="13">glucan endo-1,6-beta-glucosidase</fullName>
        <ecNumber evidence="13">3.2.1.75</ecNumber>
    </recommendedName>
    <alternativeName>
        <fullName evidence="15">Beta-1,6-glucanase B</fullName>
    </alternativeName>
    <alternativeName>
        <fullName evidence="14">Endo-1,6-beta-D-glucanase B</fullName>
    </alternativeName>
    <alternativeName>
        <fullName evidence="16">Endo-1,6-beta-glucanase B</fullName>
    </alternativeName>
</protein>
<evidence type="ECO:0000256" key="17">
    <source>
        <dbReference type="RuleBase" id="RU361153"/>
    </source>
</evidence>
<keyword evidence="21" id="KW-1185">Reference proteome</keyword>
<evidence type="ECO:0000256" key="16">
    <source>
        <dbReference type="ARBA" id="ARBA00043257"/>
    </source>
</evidence>
<evidence type="ECO:0000256" key="4">
    <source>
        <dbReference type="ARBA" id="ARBA00022729"/>
    </source>
</evidence>
<dbReference type="EC" id="3.2.1.75" evidence="13"/>
<comment type="caution">
    <text evidence="20">The sequence shown here is derived from an EMBL/GenBank/DDBJ whole genome shotgun (WGS) entry which is preliminary data.</text>
</comment>
<keyword evidence="9" id="KW-0961">Cell wall biogenesis/degradation</keyword>
<comment type="catalytic activity">
    <reaction evidence="11">
        <text>Random hydrolysis of (1-&gt;6)-linkages in (1-&gt;6)-beta-D-glucans.</text>
        <dbReference type="EC" id="3.2.1.75"/>
    </reaction>
</comment>
<evidence type="ECO:0000256" key="11">
    <source>
        <dbReference type="ARBA" id="ARBA00036633"/>
    </source>
</evidence>
<organism evidence="20 21">
    <name type="scientific">Apiospora aurea</name>
    <dbReference type="NCBI Taxonomy" id="335848"/>
    <lineage>
        <taxon>Eukaryota</taxon>
        <taxon>Fungi</taxon>
        <taxon>Dikarya</taxon>
        <taxon>Ascomycota</taxon>
        <taxon>Pezizomycotina</taxon>
        <taxon>Sordariomycetes</taxon>
        <taxon>Xylariomycetidae</taxon>
        <taxon>Amphisphaeriales</taxon>
        <taxon>Apiosporaceae</taxon>
        <taxon>Apiospora</taxon>
    </lineage>
</organism>
<dbReference type="EMBL" id="JAQQWE010000005">
    <property type="protein sequence ID" value="KAK7951937.1"/>
    <property type="molecule type" value="Genomic_DNA"/>
</dbReference>
<dbReference type="InterPro" id="IPR050386">
    <property type="entry name" value="Glycosyl_hydrolase_5"/>
</dbReference>
<evidence type="ECO:0000256" key="14">
    <source>
        <dbReference type="ARBA" id="ARBA00041472"/>
    </source>
</evidence>
<evidence type="ECO:0000256" key="12">
    <source>
        <dbReference type="ARBA" id="ARBA00037628"/>
    </source>
</evidence>
<keyword evidence="10" id="KW-0624">Polysaccharide degradation</keyword>
<evidence type="ECO:0000256" key="9">
    <source>
        <dbReference type="ARBA" id="ARBA00023316"/>
    </source>
</evidence>
<evidence type="ECO:0000313" key="20">
    <source>
        <dbReference type="EMBL" id="KAK7951937.1"/>
    </source>
</evidence>
<name>A0ABR1QD84_9PEZI</name>
<keyword evidence="7" id="KW-0119">Carbohydrate metabolism</keyword>
<evidence type="ECO:0000259" key="19">
    <source>
        <dbReference type="Pfam" id="PF00150"/>
    </source>
</evidence>
<dbReference type="Pfam" id="PF00150">
    <property type="entry name" value="Cellulase"/>
    <property type="match status" value="1"/>
</dbReference>
<proteinExistence type="inferred from homology"/>
<keyword evidence="5 17" id="KW-0378">Hydrolase</keyword>
<keyword evidence="6" id="KW-0325">Glycoprotein</keyword>
<comment type="function">
    <text evidence="12">Beta-glucanases participate in the metabolism of beta-glucan, the main structural component of the cell wall. Acts on lutean, pustulan and 1,6-oligo-beta-D-glucosides.</text>
</comment>
<dbReference type="InterPro" id="IPR017853">
    <property type="entry name" value="GH"/>
</dbReference>
<evidence type="ECO:0000256" key="6">
    <source>
        <dbReference type="ARBA" id="ARBA00023180"/>
    </source>
</evidence>
<evidence type="ECO:0000313" key="21">
    <source>
        <dbReference type="Proteomes" id="UP001391051"/>
    </source>
</evidence>
<keyword evidence="8 17" id="KW-0326">Glycosidase</keyword>
<dbReference type="GeneID" id="92076949"/>
<evidence type="ECO:0000256" key="3">
    <source>
        <dbReference type="ARBA" id="ARBA00022525"/>
    </source>
</evidence>
<evidence type="ECO:0000256" key="7">
    <source>
        <dbReference type="ARBA" id="ARBA00023277"/>
    </source>
</evidence>
<evidence type="ECO:0000256" key="15">
    <source>
        <dbReference type="ARBA" id="ARBA00042025"/>
    </source>
</evidence>
<reference evidence="20 21" key="1">
    <citation type="submission" date="2023-01" db="EMBL/GenBank/DDBJ databases">
        <title>Analysis of 21 Apiospora genomes using comparative genomics revels a genus with tremendous synthesis potential of carbohydrate active enzymes and secondary metabolites.</title>
        <authorList>
            <person name="Sorensen T."/>
        </authorList>
    </citation>
    <scope>NUCLEOTIDE SEQUENCE [LARGE SCALE GENOMIC DNA]</scope>
    <source>
        <strain evidence="20 21">CBS 24483</strain>
    </source>
</reference>
<dbReference type="PANTHER" id="PTHR31297">
    <property type="entry name" value="GLUCAN ENDO-1,6-BETA-GLUCOSIDASE B"/>
    <property type="match status" value="1"/>
</dbReference>
<feature type="domain" description="Glycoside hydrolase family 5" evidence="19">
    <location>
        <begin position="106"/>
        <end position="392"/>
    </location>
</feature>
<sequence>MRSNAFFSLVVATAGVQAWLPWERDLEAFNRSIAGLDKRANLPSKIRGVNLGGWLVSEPWMMSTEWSDMDCVTSTQPGACQSEFDCVSKLGQSKADAAFDKHYRDWITPTDVQKIHDAGLNTIRIPMGYWIYRDIVDSSEHFPKIDLKYLDAVIQKAADLGMFVIIDLHGAPGGQKLVDAFTGQCLTQQWWPGFFSQNNYDRASKFLTWMTQRIYNTTSYKKAVGVIEVVNEPERGNDRSQQEKDTLTQVYYPQALQAVRAVEDSMSINQADRLHVQFMDGLWDSGDPNSDLPSDSRVMFDDHNYVGEAIPQKDNAKQADYMWYTCKDDNRLTDDDTPKAVGEFSLTVKGSIENNSEFDPHKGQNYAFYRQWWGAQQRLYEKTNGWIFWTWKTQLGNPRWDYQLAISSPYNFIPNSASGLDASAGSDVCKKYFGK</sequence>
<dbReference type="SUPFAM" id="SSF51445">
    <property type="entry name" value="(Trans)glycosidases"/>
    <property type="match status" value="1"/>
</dbReference>
<accession>A0ABR1QD84</accession>